<evidence type="ECO:0000313" key="4">
    <source>
        <dbReference type="Proteomes" id="UP000503011"/>
    </source>
</evidence>
<keyword evidence="4" id="KW-1185">Reference proteome</keyword>
<evidence type="ECO:0000313" key="3">
    <source>
        <dbReference type="EMBL" id="BCB84590.1"/>
    </source>
</evidence>
<feature type="compositionally biased region" description="Polar residues" evidence="2">
    <location>
        <begin position="116"/>
        <end position="125"/>
    </location>
</feature>
<keyword evidence="1" id="KW-0843">Virulence</keyword>
<proteinExistence type="predicted"/>
<organism evidence="3 4">
    <name type="scientific">Phytohabitans suffuscus</name>
    <dbReference type="NCBI Taxonomy" id="624315"/>
    <lineage>
        <taxon>Bacteria</taxon>
        <taxon>Bacillati</taxon>
        <taxon>Actinomycetota</taxon>
        <taxon>Actinomycetes</taxon>
        <taxon>Micromonosporales</taxon>
        <taxon>Micromonosporaceae</taxon>
    </lineage>
</organism>
<sequence>MPLDGPLPSYDKLFGDLDLDLDLRSADEARSAYSPAAYLADLLQLAGDCAAGAEPAEGDSLAERRPDLAVVPLDGVNSYAEVPYLDIVNEVLARQLTAGGTDLNRAAGLDWEPDTPATSGKTQSARLFARRTRGTAHPPDDDVHRGPLGPSGVRRRRRAHRAACGK</sequence>
<evidence type="ECO:0000256" key="1">
    <source>
        <dbReference type="ARBA" id="ARBA00023026"/>
    </source>
</evidence>
<reference evidence="3 4" key="2">
    <citation type="submission" date="2020-03" db="EMBL/GenBank/DDBJ databases">
        <authorList>
            <person name="Ichikawa N."/>
            <person name="Kimura A."/>
            <person name="Kitahashi Y."/>
            <person name="Uohara A."/>
        </authorList>
    </citation>
    <scope>NUCLEOTIDE SEQUENCE [LARGE SCALE GENOMIC DNA]</scope>
    <source>
        <strain evidence="3 4">NBRC 105367</strain>
    </source>
</reference>
<dbReference type="Proteomes" id="UP000503011">
    <property type="component" value="Chromosome"/>
</dbReference>
<reference evidence="3 4" key="1">
    <citation type="submission" date="2020-03" db="EMBL/GenBank/DDBJ databases">
        <title>Whole genome shotgun sequence of Phytohabitans suffuscus NBRC 105367.</title>
        <authorList>
            <person name="Komaki H."/>
            <person name="Tamura T."/>
        </authorList>
    </citation>
    <scope>NUCLEOTIDE SEQUENCE [LARGE SCALE GENOMIC DNA]</scope>
    <source>
        <strain evidence="3 4">NBRC 105367</strain>
    </source>
</reference>
<gene>
    <name evidence="3" type="ORF">Psuf_019030</name>
</gene>
<name>A0A6F8YEU6_9ACTN</name>
<dbReference type="Pfam" id="PF03538">
    <property type="entry name" value="VRP1"/>
    <property type="match status" value="1"/>
</dbReference>
<evidence type="ECO:0000256" key="2">
    <source>
        <dbReference type="SAM" id="MobiDB-lite"/>
    </source>
</evidence>
<dbReference type="RefSeq" id="WP_173155827.1">
    <property type="nucleotide sequence ID" value="NZ_AP022871.1"/>
</dbReference>
<feature type="compositionally biased region" description="Basic residues" evidence="2">
    <location>
        <begin position="153"/>
        <end position="166"/>
    </location>
</feature>
<dbReference type="InterPro" id="IPR018003">
    <property type="entry name" value="Insecticidal_toxin/plasmid_vir"/>
</dbReference>
<feature type="region of interest" description="Disordered" evidence="2">
    <location>
        <begin position="104"/>
        <end position="166"/>
    </location>
</feature>
<protein>
    <submittedName>
        <fullName evidence="3">Uncharacterized protein</fullName>
    </submittedName>
</protein>
<dbReference type="AlphaFoldDB" id="A0A6F8YEU6"/>
<dbReference type="EMBL" id="AP022871">
    <property type="protein sequence ID" value="BCB84590.1"/>
    <property type="molecule type" value="Genomic_DNA"/>
</dbReference>
<dbReference type="KEGG" id="psuu:Psuf_019030"/>
<accession>A0A6F8YEU6</accession>